<dbReference type="AlphaFoldDB" id="A0A1C3JN03"/>
<evidence type="ECO:0000313" key="11">
    <source>
        <dbReference type="Proteomes" id="UP000092871"/>
    </source>
</evidence>
<evidence type="ECO:0000256" key="6">
    <source>
        <dbReference type="ARBA" id="ARBA00022989"/>
    </source>
</evidence>
<dbReference type="EMBL" id="FLRB01000006">
    <property type="protein sequence ID" value="SBT20261.1"/>
    <property type="molecule type" value="Genomic_DNA"/>
</dbReference>
<name>A0A1C3JN03_9GAMM</name>
<protein>
    <submittedName>
        <fullName evidence="8">Type II secretion system protein J</fullName>
    </submittedName>
</protein>
<dbReference type="NCBIfam" id="TIGR01711">
    <property type="entry name" value="gspJ"/>
    <property type="match status" value="1"/>
</dbReference>
<evidence type="ECO:0000313" key="8">
    <source>
        <dbReference type="EMBL" id="SBT16545.1"/>
    </source>
</evidence>
<evidence type="ECO:0000313" key="10">
    <source>
        <dbReference type="Proteomes" id="UP000092840"/>
    </source>
</evidence>
<evidence type="ECO:0000256" key="1">
    <source>
        <dbReference type="ARBA" id="ARBA00004377"/>
    </source>
</evidence>
<dbReference type="GO" id="GO:0015628">
    <property type="term" value="P:protein secretion by the type II secretion system"/>
    <property type="evidence" value="ECO:0007669"/>
    <property type="project" value="InterPro"/>
</dbReference>
<sequence length="171" mass="19250">MSDTTADHTKELNQISRAMNWLERDVTQYIGKPIRNELGETLPSLVVADQALSFTHLGRSNALDKTQSQLQRVAYQVVNNGLQRVVWPVLDQVESSTPQIQKLTSATRFSVQVLTTEGWYEQWPINSSLPGQERSSIAIALRITLDTPRFGGITRLFELPRGVSTQRKGEQ</sequence>
<dbReference type="Gene3D" id="3.10.610.10">
    <property type="entry name" value="GSPII I/J protein-like"/>
    <property type="match status" value="1"/>
</dbReference>
<keyword evidence="6" id="KW-1133">Transmembrane helix</keyword>
<dbReference type="Pfam" id="PF11612">
    <property type="entry name" value="T2SSJ"/>
    <property type="match status" value="1"/>
</dbReference>
<proteinExistence type="predicted"/>
<keyword evidence="4" id="KW-0997">Cell inner membrane</keyword>
<keyword evidence="3" id="KW-0488">Methylation</keyword>
<reference evidence="8 11" key="1">
    <citation type="submission" date="2016-06" db="EMBL/GenBank/DDBJ databases">
        <authorList>
            <person name="Kjaerup R.B."/>
            <person name="Dalgaard T.S."/>
            <person name="Juul-Madsen H.R."/>
        </authorList>
    </citation>
    <scope>NUCLEOTIDE SEQUENCE [LARGE SCALE GENOMIC DNA]</scope>
    <source>
        <strain evidence="8 11">CECT 5115</strain>
    </source>
</reference>
<organism evidence="8 11">
    <name type="scientific">Marinomonas gallaica</name>
    <dbReference type="NCBI Taxonomy" id="1806667"/>
    <lineage>
        <taxon>Bacteria</taxon>
        <taxon>Pseudomonadati</taxon>
        <taxon>Pseudomonadota</taxon>
        <taxon>Gammaproteobacteria</taxon>
        <taxon>Oceanospirillales</taxon>
        <taxon>Oceanospirillaceae</taxon>
        <taxon>Marinomonas</taxon>
    </lineage>
</organism>
<dbReference type="InterPro" id="IPR010055">
    <property type="entry name" value="T2SS_protein-GspJ"/>
</dbReference>
<accession>A0A1C3JN03</accession>
<gene>
    <name evidence="8" type="primary">xcpW</name>
    <name evidence="8" type="ORF">MGA5115_00626</name>
    <name evidence="9" type="ORF">MGA5116_00844</name>
</gene>
<dbReference type="Proteomes" id="UP000092871">
    <property type="component" value="Unassembled WGS sequence"/>
</dbReference>
<evidence type="ECO:0000256" key="3">
    <source>
        <dbReference type="ARBA" id="ARBA00022481"/>
    </source>
</evidence>
<evidence type="ECO:0000256" key="5">
    <source>
        <dbReference type="ARBA" id="ARBA00022692"/>
    </source>
</evidence>
<evidence type="ECO:0000313" key="9">
    <source>
        <dbReference type="EMBL" id="SBT20261.1"/>
    </source>
</evidence>
<evidence type="ECO:0000256" key="2">
    <source>
        <dbReference type="ARBA" id="ARBA00022475"/>
    </source>
</evidence>
<dbReference type="Gene3D" id="2.10.70.20">
    <property type="entry name" value="gspk-gspi-gspj complex like domains"/>
    <property type="match status" value="1"/>
</dbReference>
<dbReference type="InterPro" id="IPR045584">
    <property type="entry name" value="Pilin-like"/>
</dbReference>
<evidence type="ECO:0000256" key="4">
    <source>
        <dbReference type="ARBA" id="ARBA00022519"/>
    </source>
</evidence>
<comment type="subcellular location">
    <subcellularLocation>
        <location evidence="1">Cell inner membrane</location>
        <topology evidence="1">Single-pass membrane protein</topology>
    </subcellularLocation>
</comment>
<evidence type="ECO:0000256" key="7">
    <source>
        <dbReference type="ARBA" id="ARBA00023136"/>
    </source>
</evidence>
<dbReference type="PANTHER" id="PTHR39583:SF2">
    <property type="entry name" value="TYPE II SECRETION SYSTEM PROTEIN J"/>
    <property type="match status" value="1"/>
</dbReference>
<dbReference type="GO" id="GO:0015627">
    <property type="term" value="C:type II protein secretion system complex"/>
    <property type="evidence" value="ECO:0007669"/>
    <property type="project" value="InterPro"/>
</dbReference>
<dbReference type="InterPro" id="IPR051621">
    <property type="entry name" value="T2SS_protein_J"/>
</dbReference>
<keyword evidence="7" id="KW-0472">Membrane</keyword>
<reference evidence="9 10" key="2">
    <citation type="submission" date="2016-06" db="EMBL/GenBank/DDBJ databases">
        <authorList>
            <person name="Rodrigo-Torres L."/>
            <person name="Arahal D.R."/>
        </authorList>
    </citation>
    <scope>NUCLEOTIDE SEQUENCE [LARGE SCALE GENOMIC DNA]</scope>
    <source>
        <strain evidence="9 10">CECT 5116</strain>
    </source>
</reference>
<keyword evidence="10" id="KW-1185">Reference proteome</keyword>
<dbReference type="Proteomes" id="UP000092840">
    <property type="component" value="Unassembled WGS sequence"/>
</dbReference>
<keyword evidence="5" id="KW-0812">Transmembrane</keyword>
<dbReference type="EMBL" id="FLRA01000003">
    <property type="protein sequence ID" value="SBT16545.1"/>
    <property type="molecule type" value="Genomic_DNA"/>
</dbReference>
<dbReference type="GO" id="GO:0005886">
    <property type="term" value="C:plasma membrane"/>
    <property type="evidence" value="ECO:0007669"/>
    <property type="project" value="UniProtKB-SubCell"/>
</dbReference>
<keyword evidence="2" id="KW-1003">Cell membrane</keyword>
<dbReference type="SUPFAM" id="SSF54523">
    <property type="entry name" value="Pili subunits"/>
    <property type="match status" value="1"/>
</dbReference>
<dbReference type="PANTHER" id="PTHR39583">
    <property type="entry name" value="TYPE II SECRETION SYSTEM PROTEIN J-RELATED"/>
    <property type="match status" value="1"/>
</dbReference>